<dbReference type="EMBL" id="BKCJ010000719">
    <property type="protein sequence ID" value="GEU35683.1"/>
    <property type="molecule type" value="Genomic_DNA"/>
</dbReference>
<evidence type="ECO:0000256" key="1">
    <source>
        <dbReference type="SAM" id="MobiDB-lite"/>
    </source>
</evidence>
<accession>A0A6L2JF88</accession>
<feature type="compositionally biased region" description="Acidic residues" evidence="1">
    <location>
        <begin position="50"/>
        <end position="73"/>
    </location>
</feature>
<evidence type="ECO:0000313" key="2">
    <source>
        <dbReference type="EMBL" id="GEU35683.1"/>
    </source>
</evidence>
<comment type="caution">
    <text evidence="2">The sequence shown here is derived from an EMBL/GenBank/DDBJ whole genome shotgun (WGS) entry which is preliminary data.</text>
</comment>
<sequence>MEISVDNVPGLEYPEYVAPSDDEVSIEDHPLHVNGSPTALSPSYVANSDPSEEDPEEDLADYPADGGDDEEDE</sequence>
<proteinExistence type="predicted"/>
<feature type="compositionally biased region" description="Polar residues" evidence="1">
    <location>
        <begin position="35"/>
        <end position="46"/>
    </location>
</feature>
<feature type="region of interest" description="Disordered" evidence="1">
    <location>
        <begin position="21"/>
        <end position="73"/>
    </location>
</feature>
<organism evidence="2">
    <name type="scientific">Tanacetum cinerariifolium</name>
    <name type="common">Dalmatian daisy</name>
    <name type="synonym">Chrysanthemum cinerariifolium</name>
    <dbReference type="NCBI Taxonomy" id="118510"/>
    <lineage>
        <taxon>Eukaryota</taxon>
        <taxon>Viridiplantae</taxon>
        <taxon>Streptophyta</taxon>
        <taxon>Embryophyta</taxon>
        <taxon>Tracheophyta</taxon>
        <taxon>Spermatophyta</taxon>
        <taxon>Magnoliopsida</taxon>
        <taxon>eudicotyledons</taxon>
        <taxon>Gunneridae</taxon>
        <taxon>Pentapetalae</taxon>
        <taxon>asterids</taxon>
        <taxon>campanulids</taxon>
        <taxon>Asterales</taxon>
        <taxon>Asteraceae</taxon>
        <taxon>Asteroideae</taxon>
        <taxon>Anthemideae</taxon>
        <taxon>Anthemidinae</taxon>
        <taxon>Tanacetum</taxon>
    </lineage>
</organism>
<protein>
    <submittedName>
        <fullName evidence="2">Uncharacterized protein</fullName>
    </submittedName>
</protein>
<reference evidence="2" key="1">
    <citation type="journal article" date="2019" name="Sci. Rep.">
        <title>Draft genome of Tanacetum cinerariifolium, the natural source of mosquito coil.</title>
        <authorList>
            <person name="Yamashiro T."/>
            <person name="Shiraishi A."/>
            <person name="Satake H."/>
            <person name="Nakayama K."/>
        </authorList>
    </citation>
    <scope>NUCLEOTIDE SEQUENCE</scope>
</reference>
<gene>
    <name evidence="2" type="ORF">Tci_007661</name>
</gene>
<dbReference type="AlphaFoldDB" id="A0A6L2JF88"/>
<name>A0A6L2JF88_TANCI</name>